<dbReference type="Pfam" id="PF04314">
    <property type="entry name" value="PCuAC"/>
    <property type="match status" value="1"/>
</dbReference>
<dbReference type="RefSeq" id="WP_163730107.1">
    <property type="nucleotide sequence ID" value="NZ_AP022601.1"/>
</dbReference>
<dbReference type="PANTHER" id="PTHR36302:SF1">
    <property type="entry name" value="COPPER CHAPERONE PCU(A)C"/>
    <property type="match status" value="1"/>
</dbReference>
<evidence type="ECO:0000313" key="1">
    <source>
        <dbReference type="EMBL" id="BBY93111.1"/>
    </source>
</evidence>
<organism evidence="1 2">
    <name type="scientific">Mycobacterium gallinarum</name>
    <dbReference type="NCBI Taxonomy" id="39689"/>
    <lineage>
        <taxon>Bacteria</taxon>
        <taxon>Bacillati</taxon>
        <taxon>Actinomycetota</taxon>
        <taxon>Actinomycetes</taxon>
        <taxon>Mycobacteriales</taxon>
        <taxon>Mycobacteriaceae</taxon>
        <taxon>Mycobacterium</taxon>
    </lineage>
</organism>
<name>A0A9W4B342_9MYCO</name>
<reference evidence="1 2" key="1">
    <citation type="journal article" date="2019" name="Emerg. Microbes Infect.">
        <title>Comprehensive subspecies identification of 175 nontuberculous mycobacteria species based on 7547 genomic profiles.</title>
        <authorList>
            <person name="Matsumoto Y."/>
            <person name="Kinjo T."/>
            <person name="Motooka D."/>
            <person name="Nabeya D."/>
            <person name="Jung N."/>
            <person name="Uechi K."/>
            <person name="Horii T."/>
            <person name="Iida T."/>
            <person name="Fujita J."/>
            <person name="Nakamura S."/>
        </authorList>
    </citation>
    <scope>NUCLEOTIDE SEQUENCE [LARGE SCALE GENOMIC DNA]</scope>
    <source>
        <strain evidence="1 2">JCM 6399</strain>
    </source>
</reference>
<proteinExistence type="predicted"/>
<dbReference type="Gene3D" id="2.60.40.1890">
    <property type="entry name" value="PCu(A)C copper chaperone"/>
    <property type="match status" value="1"/>
</dbReference>
<dbReference type="InterPro" id="IPR058248">
    <property type="entry name" value="Lxx211020-like"/>
</dbReference>
<keyword evidence="2" id="KW-1185">Reference proteome</keyword>
<dbReference type="InterPro" id="IPR007410">
    <property type="entry name" value="LpqE-like"/>
</dbReference>
<dbReference type="Proteomes" id="UP000465785">
    <property type="component" value="Chromosome"/>
</dbReference>
<gene>
    <name evidence="1" type="ORF">MGALJ_27800</name>
</gene>
<sequence>MSDIRIRVWVAAFAVCALLGTGCSASPGDRRELMASTITVENQWASSAATGMAGMAAVFGTFSNSGDHDARIVSGESRLAGRVEVHEVVPDASGAMTMRPKADGLTVPAGGSRELIPGGDHLMLMDLKAPLQPGADVTLTVVFEDGSTLPVTAQIRDFAGADEEYTPGGTGSGGGHH</sequence>
<dbReference type="InterPro" id="IPR036182">
    <property type="entry name" value="PCuAC_sf"/>
</dbReference>
<dbReference type="EMBL" id="AP022601">
    <property type="protein sequence ID" value="BBY93111.1"/>
    <property type="molecule type" value="Genomic_DNA"/>
</dbReference>
<evidence type="ECO:0000313" key="2">
    <source>
        <dbReference type="Proteomes" id="UP000465785"/>
    </source>
</evidence>
<evidence type="ECO:0008006" key="3">
    <source>
        <dbReference type="Google" id="ProtNLM"/>
    </source>
</evidence>
<dbReference type="SUPFAM" id="SSF110087">
    <property type="entry name" value="DR1885-like metal-binding protein"/>
    <property type="match status" value="1"/>
</dbReference>
<dbReference type="PANTHER" id="PTHR36302">
    <property type="entry name" value="BLR7088 PROTEIN"/>
    <property type="match status" value="1"/>
</dbReference>
<dbReference type="AlphaFoldDB" id="A0A9W4B342"/>
<dbReference type="KEGG" id="mgau:MGALJ_27800"/>
<accession>A0A9W4B342</accession>
<protein>
    <recommendedName>
        <fullName evidence="3">Copper chaperone PCu(A)C</fullName>
    </recommendedName>
</protein>
<dbReference type="PROSITE" id="PS51257">
    <property type="entry name" value="PROKAR_LIPOPROTEIN"/>
    <property type="match status" value="1"/>
</dbReference>